<dbReference type="PROSITE" id="PS51819">
    <property type="entry name" value="VOC"/>
    <property type="match status" value="2"/>
</dbReference>
<protein>
    <submittedName>
        <fullName evidence="3">Glyoxalase-like domain protein</fullName>
    </submittedName>
</protein>
<reference evidence="3 4" key="1">
    <citation type="submission" date="2019-02" db="EMBL/GenBank/DDBJ databases">
        <title>Prokaryotic population dynamics and viral predation in marine succession experiment using metagenomics: the confinement effect.</title>
        <authorList>
            <person name="Haro-Moreno J.M."/>
            <person name="Rodriguez-Valera F."/>
            <person name="Lopez-Perez M."/>
        </authorList>
    </citation>
    <scope>NUCLEOTIDE SEQUENCE [LARGE SCALE GENOMIC DNA]</scope>
    <source>
        <strain evidence="3">MED-G163</strain>
    </source>
</reference>
<name>A0A520MPS7_9GAMM</name>
<feature type="domain" description="VOC" evidence="2">
    <location>
        <begin position="4"/>
        <end position="141"/>
    </location>
</feature>
<dbReference type="InterPro" id="IPR025870">
    <property type="entry name" value="Glyoxalase-like_dom"/>
</dbReference>
<evidence type="ECO:0000313" key="3">
    <source>
        <dbReference type="EMBL" id="RZO23190.1"/>
    </source>
</evidence>
<dbReference type="PANTHER" id="PTHR43048">
    <property type="entry name" value="METHYLMALONYL-COA EPIMERASE"/>
    <property type="match status" value="1"/>
</dbReference>
<proteinExistence type="predicted"/>
<dbReference type="InterPro" id="IPR051785">
    <property type="entry name" value="MMCE/EMCE_epimerase"/>
</dbReference>
<evidence type="ECO:0000313" key="4">
    <source>
        <dbReference type="Proteomes" id="UP000315782"/>
    </source>
</evidence>
<dbReference type="GO" id="GO:0004493">
    <property type="term" value="F:methylmalonyl-CoA epimerase activity"/>
    <property type="evidence" value="ECO:0007669"/>
    <property type="project" value="TreeGrafter"/>
</dbReference>
<dbReference type="Gene3D" id="3.10.180.10">
    <property type="entry name" value="2,3-Dihydroxybiphenyl 1,2-Dioxygenase, domain 1"/>
    <property type="match status" value="2"/>
</dbReference>
<sequence length="279" mass="31448">MISTLDHIILAVENLNEAEKNYKKIFGIDPVWRGEHKELGTANVIFNLENTYLELLSANGDGLGAALVNHYLEKDGEGLIGIVFGTNDLNEAAKSIKDKGFNIGGITEGEGTNSDESEKRKWKNLFLPPELTRGLFSFIIQHTDGNLSSSKHEMQSAVNKLDHIVINTNDADGFIEIYKNVFGLRLALDKTIEAWNRRMLFFRFNKTTIEVIEENDDKEPSDKLWGLAWAVEDLQETYDRLIKEGLELTEVKLGIKDKTLVSTIRSHTHGVPTLIIQHL</sequence>
<accession>A0A520MPS7</accession>
<dbReference type="InterPro" id="IPR037523">
    <property type="entry name" value="VOC_core"/>
</dbReference>
<dbReference type="GO" id="GO:0046491">
    <property type="term" value="P:L-methylmalonyl-CoA metabolic process"/>
    <property type="evidence" value="ECO:0007669"/>
    <property type="project" value="TreeGrafter"/>
</dbReference>
<comment type="caution">
    <text evidence="3">The sequence shown here is derived from an EMBL/GenBank/DDBJ whole genome shotgun (WGS) entry which is preliminary data.</text>
</comment>
<dbReference type="EMBL" id="SHBI01000001">
    <property type="protein sequence ID" value="RZO23190.1"/>
    <property type="molecule type" value="Genomic_DNA"/>
</dbReference>
<organism evidence="3 4">
    <name type="scientific">SAR86 cluster bacterium</name>
    <dbReference type="NCBI Taxonomy" id="2030880"/>
    <lineage>
        <taxon>Bacteria</taxon>
        <taxon>Pseudomonadati</taxon>
        <taxon>Pseudomonadota</taxon>
        <taxon>Gammaproteobacteria</taxon>
        <taxon>SAR86 cluster</taxon>
    </lineage>
</organism>
<dbReference type="Proteomes" id="UP000315782">
    <property type="component" value="Unassembled WGS sequence"/>
</dbReference>
<dbReference type="InterPro" id="IPR029068">
    <property type="entry name" value="Glyas_Bleomycin-R_OHBP_Dase"/>
</dbReference>
<evidence type="ECO:0000256" key="1">
    <source>
        <dbReference type="ARBA" id="ARBA00022723"/>
    </source>
</evidence>
<dbReference type="AlphaFoldDB" id="A0A520MPS7"/>
<dbReference type="GO" id="GO:0046872">
    <property type="term" value="F:metal ion binding"/>
    <property type="evidence" value="ECO:0007669"/>
    <property type="project" value="UniProtKB-KW"/>
</dbReference>
<gene>
    <name evidence="3" type="ORF">EVA96_00025</name>
</gene>
<dbReference type="PANTHER" id="PTHR43048:SF3">
    <property type="entry name" value="METHYLMALONYL-COA EPIMERASE, MITOCHONDRIAL"/>
    <property type="match status" value="1"/>
</dbReference>
<dbReference type="Pfam" id="PF13468">
    <property type="entry name" value="Glyoxalase_3"/>
    <property type="match status" value="1"/>
</dbReference>
<keyword evidence="1" id="KW-0479">Metal-binding</keyword>
<evidence type="ECO:0000259" key="2">
    <source>
        <dbReference type="PROSITE" id="PS51819"/>
    </source>
</evidence>
<dbReference type="SUPFAM" id="SSF54593">
    <property type="entry name" value="Glyoxalase/Bleomycin resistance protein/Dihydroxybiphenyl dioxygenase"/>
    <property type="match status" value="1"/>
</dbReference>
<feature type="domain" description="VOC" evidence="2">
    <location>
        <begin position="160"/>
        <end position="278"/>
    </location>
</feature>